<comment type="caution">
    <text evidence="1">The sequence shown here is derived from an EMBL/GenBank/DDBJ whole genome shotgun (WGS) entry which is preliminary data.</text>
</comment>
<dbReference type="EMBL" id="VRLW01000001">
    <property type="protein sequence ID" value="KAA1258365.1"/>
    <property type="molecule type" value="Genomic_DNA"/>
</dbReference>
<name>A0A5B1CER4_9BACT</name>
<accession>A0A5B1CER4</accession>
<gene>
    <name evidence="1" type="ORF">LF1_08840</name>
</gene>
<evidence type="ECO:0000313" key="1">
    <source>
        <dbReference type="EMBL" id="KAA1258365.1"/>
    </source>
</evidence>
<keyword evidence="2" id="KW-1185">Reference proteome</keyword>
<organism evidence="1 2">
    <name type="scientific">Rubripirellula obstinata</name>
    <dbReference type="NCBI Taxonomy" id="406547"/>
    <lineage>
        <taxon>Bacteria</taxon>
        <taxon>Pseudomonadati</taxon>
        <taxon>Planctomycetota</taxon>
        <taxon>Planctomycetia</taxon>
        <taxon>Pirellulales</taxon>
        <taxon>Pirellulaceae</taxon>
        <taxon>Rubripirellula</taxon>
    </lineage>
</organism>
<reference evidence="1 2" key="1">
    <citation type="submission" date="2019-08" db="EMBL/GenBank/DDBJ databases">
        <title>Deep-cultivation of Planctomycetes and their phenomic and genomic characterization uncovers novel biology.</title>
        <authorList>
            <person name="Wiegand S."/>
            <person name="Jogler M."/>
            <person name="Boedeker C."/>
            <person name="Pinto D."/>
            <person name="Vollmers J."/>
            <person name="Rivas-Marin E."/>
            <person name="Kohn T."/>
            <person name="Peeters S.H."/>
            <person name="Heuer A."/>
            <person name="Rast P."/>
            <person name="Oberbeckmann S."/>
            <person name="Bunk B."/>
            <person name="Jeske O."/>
            <person name="Meyerdierks A."/>
            <person name="Storesund J.E."/>
            <person name="Kallscheuer N."/>
            <person name="Luecker S."/>
            <person name="Lage O.M."/>
            <person name="Pohl T."/>
            <person name="Merkel B.J."/>
            <person name="Hornburger P."/>
            <person name="Mueller R.-W."/>
            <person name="Bruemmer F."/>
            <person name="Labrenz M."/>
            <person name="Spormann A.M."/>
            <person name="Op Den Camp H."/>
            <person name="Overmann J."/>
            <person name="Amann R."/>
            <person name="Jetten M.S.M."/>
            <person name="Mascher T."/>
            <person name="Medema M.H."/>
            <person name="Devos D.P."/>
            <person name="Kaster A.-K."/>
            <person name="Ovreas L."/>
            <person name="Rohde M."/>
            <person name="Galperin M.Y."/>
            <person name="Jogler C."/>
        </authorList>
    </citation>
    <scope>NUCLEOTIDE SEQUENCE [LARGE SCALE GENOMIC DNA]</scope>
    <source>
        <strain evidence="1 2">LF1</strain>
    </source>
</reference>
<proteinExistence type="predicted"/>
<dbReference type="AlphaFoldDB" id="A0A5B1CER4"/>
<dbReference type="Proteomes" id="UP000322699">
    <property type="component" value="Unassembled WGS sequence"/>
</dbReference>
<evidence type="ECO:0000313" key="2">
    <source>
        <dbReference type="Proteomes" id="UP000322699"/>
    </source>
</evidence>
<protein>
    <submittedName>
        <fullName evidence="1">Uncharacterized protein</fullName>
    </submittedName>
</protein>
<sequence>MVVDIGDKLGHSRQKLFLEIVWRLSSTRFVGSLSQSRATQNGRELDH</sequence>